<keyword evidence="5" id="KW-0862">Zinc</keyword>
<name>A0A5J5GIY3_9RHOB</name>
<feature type="transmembrane region" description="Helical" evidence="6">
    <location>
        <begin position="89"/>
        <end position="106"/>
    </location>
</feature>
<evidence type="ECO:0000313" key="7">
    <source>
        <dbReference type="EMBL" id="KAA9008000.1"/>
    </source>
</evidence>
<proteinExistence type="predicted"/>
<feature type="binding site" evidence="5">
    <location>
        <position position="72"/>
    </location>
    <ligand>
        <name>Zn(2+)</name>
        <dbReference type="ChEBI" id="CHEBI:29105"/>
    </ligand>
</feature>
<keyword evidence="3 6" id="KW-1133">Transmembrane helix</keyword>
<keyword evidence="8" id="KW-1185">Reference proteome</keyword>
<feature type="transmembrane region" description="Helical" evidence="6">
    <location>
        <begin position="139"/>
        <end position="159"/>
    </location>
</feature>
<keyword evidence="4 6" id="KW-0472">Membrane</keyword>
<reference evidence="7 8" key="1">
    <citation type="submission" date="2019-09" db="EMBL/GenBank/DDBJ databases">
        <authorList>
            <person name="Park J.-S."/>
            <person name="Choi H.-J."/>
        </authorList>
    </citation>
    <scope>NUCLEOTIDE SEQUENCE [LARGE SCALE GENOMIC DNA]</scope>
    <source>
        <strain evidence="7 8">176SS1-4</strain>
    </source>
</reference>
<feature type="transmembrane region" description="Helical" evidence="6">
    <location>
        <begin position="21"/>
        <end position="43"/>
    </location>
</feature>
<feature type="transmembrane region" description="Helical" evidence="6">
    <location>
        <begin position="165"/>
        <end position="186"/>
    </location>
</feature>
<evidence type="ECO:0000256" key="2">
    <source>
        <dbReference type="ARBA" id="ARBA00022692"/>
    </source>
</evidence>
<protein>
    <submittedName>
        <fullName evidence="7">Hemolysin III</fullName>
    </submittedName>
</protein>
<comment type="caution">
    <text evidence="7">The sequence shown here is derived from an EMBL/GenBank/DDBJ whole genome shotgun (WGS) entry which is preliminary data.</text>
</comment>
<dbReference type="AlphaFoldDB" id="A0A5J5GIY3"/>
<dbReference type="Pfam" id="PF03006">
    <property type="entry name" value="HlyIII"/>
    <property type="match status" value="1"/>
</dbReference>
<evidence type="ECO:0000256" key="3">
    <source>
        <dbReference type="ARBA" id="ARBA00022989"/>
    </source>
</evidence>
<organism evidence="7 8">
    <name type="scientific">Histidinibacterium aquaticum</name>
    <dbReference type="NCBI Taxonomy" id="2613962"/>
    <lineage>
        <taxon>Bacteria</taxon>
        <taxon>Pseudomonadati</taxon>
        <taxon>Pseudomonadota</taxon>
        <taxon>Alphaproteobacteria</taxon>
        <taxon>Rhodobacterales</taxon>
        <taxon>Paracoccaceae</taxon>
        <taxon>Histidinibacterium</taxon>
    </lineage>
</organism>
<dbReference type="PANTHER" id="PTHR20855:SF3">
    <property type="entry name" value="LD03007P"/>
    <property type="match status" value="1"/>
</dbReference>
<dbReference type="RefSeq" id="WP_150445283.1">
    <property type="nucleotide sequence ID" value="NZ_VYQE01000003.1"/>
</dbReference>
<feature type="transmembrane region" description="Helical" evidence="6">
    <location>
        <begin position="198"/>
        <end position="219"/>
    </location>
</feature>
<gene>
    <name evidence="7" type="ORF">F3S47_10840</name>
</gene>
<comment type="subcellular location">
    <subcellularLocation>
        <location evidence="1">Membrane</location>
        <topology evidence="1">Multi-pass membrane protein</topology>
    </subcellularLocation>
</comment>
<dbReference type="PANTHER" id="PTHR20855">
    <property type="entry name" value="ADIPOR/PROGESTIN RECEPTOR-RELATED"/>
    <property type="match status" value="1"/>
</dbReference>
<feature type="binding site" evidence="5">
    <location>
        <position position="197"/>
    </location>
    <ligand>
        <name>Zn(2+)</name>
        <dbReference type="ChEBI" id="CHEBI:29105"/>
    </ligand>
</feature>
<evidence type="ECO:0000256" key="1">
    <source>
        <dbReference type="ARBA" id="ARBA00004141"/>
    </source>
</evidence>
<feature type="transmembrane region" description="Helical" evidence="6">
    <location>
        <begin position="112"/>
        <end position="132"/>
    </location>
</feature>
<dbReference type="GO" id="GO:0016020">
    <property type="term" value="C:membrane"/>
    <property type="evidence" value="ECO:0007669"/>
    <property type="project" value="UniProtKB-SubCell"/>
</dbReference>
<evidence type="ECO:0000256" key="4">
    <source>
        <dbReference type="ARBA" id="ARBA00023136"/>
    </source>
</evidence>
<dbReference type="Proteomes" id="UP000326554">
    <property type="component" value="Unassembled WGS sequence"/>
</dbReference>
<keyword evidence="5" id="KW-0479">Metal-binding</keyword>
<keyword evidence="2 6" id="KW-0812">Transmembrane</keyword>
<accession>A0A5J5GIY3</accession>
<evidence type="ECO:0000313" key="8">
    <source>
        <dbReference type="Proteomes" id="UP000326554"/>
    </source>
</evidence>
<dbReference type="EMBL" id="VYQE01000003">
    <property type="protein sequence ID" value="KAA9008000.1"/>
    <property type="molecule type" value="Genomic_DNA"/>
</dbReference>
<dbReference type="GO" id="GO:0046872">
    <property type="term" value="F:metal ion binding"/>
    <property type="evidence" value="ECO:0007669"/>
    <property type="project" value="UniProtKB-KW"/>
</dbReference>
<evidence type="ECO:0000256" key="6">
    <source>
        <dbReference type="SAM" id="Phobius"/>
    </source>
</evidence>
<feature type="transmembrane region" description="Helical" evidence="6">
    <location>
        <begin position="49"/>
        <end position="68"/>
    </location>
</feature>
<sequence length="223" mass="23981">MTGSYSDAYPTFTRAERIADGVMHFLGMALAITGAVLLIVLSAGHRPGLTVAAVAVYGGAMILSFVVSACYHMTPWERARPMLRRMDHAAIYLKIAGTYTPLVALIGTAFGWIVLAVVWALAMMGAVLRLFVSRAPGRFNTLLYLALGWFSLALIWPLAQRLPAGGTALIVVGGLLYSAGTIFFSWEKLRFQNAIWHGFVLAASGCFFAAIAWGVTLQVPGPL</sequence>
<dbReference type="InterPro" id="IPR004254">
    <property type="entry name" value="AdipoR/HlyIII-related"/>
</dbReference>
<evidence type="ECO:0000256" key="5">
    <source>
        <dbReference type="PIRSR" id="PIRSR604254-1"/>
    </source>
</evidence>